<dbReference type="InterPro" id="IPR017871">
    <property type="entry name" value="ABC_transporter-like_CS"/>
</dbReference>
<dbReference type="InterPro" id="IPR003439">
    <property type="entry name" value="ABC_transporter-like_ATP-bd"/>
</dbReference>
<dbReference type="CDD" id="cd03215">
    <property type="entry name" value="ABC_Carb_Monos_II"/>
    <property type="match status" value="1"/>
</dbReference>
<evidence type="ECO:0000313" key="7">
    <source>
        <dbReference type="Proteomes" id="UP000265715"/>
    </source>
</evidence>
<evidence type="ECO:0000256" key="2">
    <source>
        <dbReference type="ARBA" id="ARBA00022737"/>
    </source>
</evidence>
<comment type="caution">
    <text evidence="6">The sequence shown here is derived from an EMBL/GenBank/DDBJ whole genome shotgun (WGS) entry which is preliminary data.</text>
</comment>
<dbReference type="InterPro" id="IPR003593">
    <property type="entry name" value="AAA+_ATPase"/>
</dbReference>
<keyword evidence="1" id="KW-0813">Transport</keyword>
<keyword evidence="7" id="KW-1185">Reference proteome</keyword>
<proteinExistence type="predicted"/>
<evidence type="ECO:0000256" key="1">
    <source>
        <dbReference type="ARBA" id="ARBA00022448"/>
    </source>
</evidence>
<dbReference type="SUPFAM" id="SSF52540">
    <property type="entry name" value="P-loop containing nucleoside triphosphate hydrolases"/>
    <property type="match status" value="2"/>
</dbReference>
<evidence type="ECO:0000256" key="3">
    <source>
        <dbReference type="ARBA" id="ARBA00022741"/>
    </source>
</evidence>
<dbReference type="CDD" id="cd03216">
    <property type="entry name" value="ABC_Carb_Monos_I"/>
    <property type="match status" value="1"/>
</dbReference>
<evidence type="ECO:0000256" key="4">
    <source>
        <dbReference type="ARBA" id="ARBA00022840"/>
    </source>
</evidence>
<dbReference type="EMBL" id="QXDL01000186">
    <property type="protein sequence ID" value="RIH81296.1"/>
    <property type="molecule type" value="Genomic_DNA"/>
</dbReference>
<dbReference type="Proteomes" id="UP000265715">
    <property type="component" value="Unassembled WGS sequence"/>
</dbReference>
<dbReference type="PANTHER" id="PTHR43790:SF9">
    <property type="entry name" value="GALACTOFURANOSE TRANSPORTER ATP-BINDING PROTEIN YTFR"/>
    <property type="match status" value="1"/>
</dbReference>
<reference evidence="6 7" key="1">
    <citation type="submission" date="2018-08" db="EMBL/GenBank/DDBJ databases">
        <title>Meiothermus terrae DSM 26712 genome sequencing project.</title>
        <authorList>
            <person name="Da Costa M.S."/>
            <person name="Albuquerque L."/>
            <person name="Raposo P."/>
            <person name="Froufe H.J.C."/>
            <person name="Barroso C.S."/>
            <person name="Egas C."/>
        </authorList>
    </citation>
    <scope>NUCLEOTIDE SEQUENCE [LARGE SCALE GENOMIC DNA]</scope>
    <source>
        <strain evidence="6 7">DSM 26712</strain>
    </source>
</reference>
<dbReference type="RefSeq" id="WP_119316186.1">
    <property type="nucleotide sequence ID" value="NZ_QXDL01000186.1"/>
</dbReference>
<dbReference type="AlphaFoldDB" id="A0A399EBW0"/>
<dbReference type="InterPro" id="IPR050107">
    <property type="entry name" value="ABC_carbohydrate_import_ATPase"/>
</dbReference>
<evidence type="ECO:0000313" key="6">
    <source>
        <dbReference type="EMBL" id="RIH81296.1"/>
    </source>
</evidence>
<keyword evidence="3" id="KW-0547">Nucleotide-binding</keyword>
<dbReference type="EC" id="3.6.3.17" evidence="6"/>
<keyword evidence="2" id="KW-0677">Repeat</keyword>
<dbReference type="Gene3D" id="3.40.50.300">
    <property type="entry name" value="P-loop containing nucleotide triphosphate hydrolases"/>
    <property type="match status" value="2"/>
</dbReference>
<evidence type="ECO:0000259" key="5">
    <source>
        <dbReference type="PROSITE" id="PS50893"/>
    </source>
</evidence>
<dbReference type="PROSITE" id="PS00211">
    <property type="entry name" value="ABC_TRANSPORTER_1"/>
    <property type="match status" value="1"/>
</dbReference>
<dbReference type="Pfam" id="PF00005">
    <property type="entry name" value="ABC_tran"/>
    <property type="match status" value="2"/>
</dbReference>
<dbReference type="GO" id="GO:0016887">
    <property type="term" value="F:ATP hydrolysis activity"/>
    <property type="evidence" value="ECO:0007669"/>
    <property type="project" value="InterPro"/>
</dbReference>
<keyword evidence="6" id="KW-0378">Hydrolase</keyword>
<keyword evidence="4 6" id="KW-0067">ATP-binding</keyword>
<sequence length="512" mass="55474">MSETLLLQALRVSKRYGATVALQEASFGLRAGEVHALLGANGSGKSTLAKVVAGAVAPDGGEIRLGGQAVRFRSPLEARAAGIAVVYQELSLVEDLSVQDNLWLGHEPPARFGRVDARAARARTEALLGLFEDVAGPRFAPGTPVGELPPDERQLVEILKAVSLEPRVLVLDEATASLDGRQVDRLFRLVGEWKARGWGIVIVTHRMEEIFRVADRATVLRNGQVVGEVRIGETSREELIGLISGEASRALHSAEAGALAPAWRTSPLLRLRVRRGRKLRELELALYAGEILGLGGLHGQGQSELLLSLFGALPGQDLSLWLEGQPRRFRHPSDAMQAGLAYVPGDRNREGLLAARSILENFLLPSWKSYHRGPLLDLGQARRAALEVGEKLRLKFGALDDRVTSLSGGNAQKVVLGKWLLRAPRVLLLDDPTKGIDVGAKAEFYQLLAELRAQGMGVVFYSSDDDELLSLCDRVLVLLEGRVAAELSHAELTRDRLIRASLGVKEVVSGEP</sequence>
<dbReference type="OrthoDB" id="354012at2"/>
<feature type="domain" description="ABC transporter" evidence="5">
    <location>
        <begin position="7"/>
        <end position="247"/>
    </location>
</feature>
<dbReference type="GO" id="GO:0005524">
    <property type="term" value="F:ATP binding"/>
    <property type="evidence" value="ECO:0007669"/>
    <property type="project" value="UniProtKB-KW"/>
</dbReference>
<dbReference type="SMART" id="SM00382">
    <property type="entry name" value="AAA"/>
    <property type="match status" value="2"/>
</dbReference>
<accession>A0A399EBW0</accession>
<gene>
    <name evidence="6" type="primary">rbsA_2</name>
    <name evidence="6" type="ORF">Mterra_03259</name>
</gene>
<organism evidence="6 7">
    <name type="scientific">Calidithermus terrae</name>
    <dbReference type="NCBI Taxonomy" id="1408545"/>
    <lineage>
        <taxon>Bacteria</taxon>
        <taxon>Thermotogati</taxon>
        <taxon>Deinococcota</taxon>
        <taxon>Deinococci</taxon>
        <taxon>Thermales</taxon>
        <taxon>Thermaceae</taxon>
        <taxon>Calidithermus</taxon>
    </lineage>
</organism>
<feature type="domain" description="ABC transporter" evidence="5">
    <location>
        <begin position="263"/>
        <end position="505"/>
    </location>
</feature>
<dbReference type="InterPro" id="IPR027417">
    <property type="entry name" value="P-loop_NTPase"/>
</dbReference>
<protein>
    <submittedName>
        <fullName evidence="6">Ribose import ATP-binding protein RbsA</fullName>
        <ecNumber evidence="6">3.6.3.17</ecNumber>
    </submittedName>
</protein>
<dbReference type="PANTHER" id="PTHR43790">
    <property type="entry name" value="CARBOHYDRATE TRANSPORT ATP-BINDING PROTEIN MG119-RELATED"/>
    <property type="match status" value="1"/>
</dbReference>
<name>A0A399EBW0_9DEIN</name>
<dbReference type="PROSITE" id="PS50893">
    <property type="entry name" value="ABC_TRANSPORTER_2"/>
    <property type="match status" value="2"/>
</dbReference>